<reference evidence="7" key="1">
    <citation type="journal article" date="2020" name="BMC Genomics">
        <title>Correction to: Identification and distribution of gene clusters required for synthesis of sphingolipid metabolism inhibitors in diverse species of the filamentous fungus Fusarium.</title>
        <authorList>
            <person name="Kim H.S."/>
            <person name="Lohmar J.M."/>
            <person name="Busman M."/>
            <person name="Brown D.W."/>
            <person name="Naumann T.A."/>
            <person name="Divon H.H."/>
            <person name="Lysoe E."/>
            <person name="Uhlig S."/>
            <person name="Proctor R.H."/>
        </authorList>
    </citation>
    <scope>NUCLEOTIDE SEQUENCE</scope>
    <source>
        <strain evidence="7">NRRL 20472</strain>
    </source>
</reference>
<evidence type="ECO:0008006" key="9">
    <source>
        <dbReference type="Google" id="ProtNLM"/>
    </source>
</evidence>
<dbReference type="EMBL" id="JABEXW010000804">
    <property type="protein sequence ID" value="KAF4954612.1"/>
    <property type="molecule type" value="Genomic_DNA"/>
</dbReference>
<feature type="repeat" description="ANK" evidence="3">
    <location>
        <begin position="874"/>
        <end position="906"/>
    </location>
</feature>
<feature type="repeat" description="ANK" evidence="3">
    <location>
        <begin position="691"/>
        <end position="723"/>
    </location>
</feature>
<dbReference type="PROSITE" id="PS50088">
    <property type="entry name" value="ANK_REPEAT"/>
    <property type="match status" value="9"/>
</dbReference>
<dbReference type="Pfam" id="PF24883">
    <property type="entry name" value="NPHP3_N"/>
    <property type="match status" value="1"/>
</dbReference>
<keyword evidence="8" id="KW-1185">Reference proteome</keyword>
<dbReference type="Gene3D" id="3.40.50.300">
    <property type="entry name" value="P-loop containing nucleotide triphosphate hydrolases"/>
    <property type="match status" value="1"/>
</dbReference>
<dbReference type="AlphaFoldDB" id="A0A8H4TBI5"/>
<evidence type="ECO:0000256" key="2">
    <source>
        <dbReference type="ARBA" id="ARBA00023043"/>
    </source>
</evidence>
<sequence>MMNSDPQVPGVWEHPETPTGHPSYTAHDRVSQYNAPAGSQNISKGSGNQFPGATFQAPVYFAFPEMNSRSNDIDDAANGTCEWLLRHEIFTSWASCDHGRGLLWIKGKPGSGKSTLLRHVLGDVMRIPDIGEGALVLSFFFHGRGSELQKTPLGLFQSLFHQLLRQVPGPLMDFVHTFQQRCETIGNSGGKWQWHPRELPRFLRSSLPKVLETHQVWLFIDALDECGQEKAIELVREFKSLLEGLSSTSSHFRICFTCRQYPILDPACPFEICLEDANRRDISTYVRSQLSASRMLRESTIPSLITKRAEGVFMWARLVVEKALRLDNDGEALKRIEEAIYDVPPDLDELYLGLVRSMDRRSTSLKLMQWVCFATRPLSLDELRWAMLVDPDCPQRLLYECQVGDYPSDHDGMTRRVQTLSCGLVEVTSPVLWRLSCREECIGSGRVQFIHQSVKDFFVEKGLSALGGSLSTHLSTVLWLAAVVFLHYFPWKLLSRHAFQSPAVFAMSAFWQNGVLTGAGKSNLVVGIAHHRLSRICLSYLTMEEIGRSRSYEPAHLKTSFPFLHYATTSWVVHMKQSHASGVLQEDILEYFAGPSNTLVERWVHNYRILEKYSRDCPSHQTSLIHVVSRYGVAGALWAFLVRADQAGTDIDGVDLSGRTPLSWAAERGHEAIINLLLDWGASTEAPGMKRRQTPLFYAIWSGREAIVRLLLDRGANIEAQDKTLGRTPLCCAAWSGHKAIIELLLDRDADTETVYIDGRSLVWWAAEREVFLDGRPPLWWAVEKGYEAIFKLLLDRGAYTEIADMEGRTLIWWAAEKGREAVVELLLDAGADIETADAEGRTPLWWAAERGHEAVVKLLLGRDGISVNTQDKYGWTPLSWALFHEREAMFQLLLSKDSTVEVKDNNGQALLLWAAENGHDVVVEALLEKGASLESRDKDGRTPLLLAVMNRREAVMKQLLEKGADIEAKSNYGITPLFWARVFEHDVIVQQLIDRAATLG</sequence>
<comment type="caution">
    <text evidence="7">The sequence shown here is derived from an EMBL/GenBank/DDBJ whole genome shotgun (WGS) entry which is preliminary data.</text>
</comment>
<dbReference type="PROSITE" id="PS50297">
    <property type="entry name" value="ANK_REP_REGION"/>
    <property type="match status" value="8"/>
</dbReference>
<proteinExistence type="predicted"/>
<dbReference type="PRINTS" id="PR01415">
    <property type="entry name" value="ANKYRIN"/>
</dbReference>
<dbReference type="SUPFAM" id="SSF48403">
    <property type="entry name" value="Ankyrin repeat"/>
    <property type="match status" value="1"/>
</dbReference>
<evidence type="ECO:0000256" key="4">
    <source>
        <dbReference type="SAM" id="MobiDB-lite"/>
    </source>
</evidence>
<feature type="repeat" description="ANK" evidence="3">
    <location>
        <begin position="807"/>
        <end position="839"/>
    </location>
</feature>
<dbReference type="PANTHER" id="PTHR24178">
    <property type="entry name" value="MOLTING PROTEIN MLT-4"/>
    <property type="match status" value="1"/>
</dbReference>
<keyword evidence="1" id="KW-0677">Repeat</keyword>
<gene>
    <name evidence="7" type="ORF">FSARC_12052</name>
</gene>
<protein>
    <recommendedName>
        <fullName evidence="9">NACHT domain-containing protein</fullName>
    </recommendedName>
</protein>
<dbReference type="InterPro" id="IPR002110">
    <property type="entry name" value="Ankyrin_rpt"/>
</dbReference>
<evidence type="ECO:0000256" key="3">
    <source>
        <dbReference type="PROSITE-ProRule" id="PRU00023"/>
    </source>
</evidence>
<feature type="region of interest" description="Disordered" evidence="4">
    <location>
        <begin position="1"/>
        <end position="27"/>
    </location>
</feature>
<feature type="domain" description="Nephrocystin 3-like N-terminal" evidence="6">
    <location>
        <begin position="79"/>
        <end position="259"/>
    </location>
</feature>
<organism evidence="7 8">
    <name type="scientific">Fusarium sarcochroum</name>
    <dbReference type="NCBI Taxonomy" id="1208366"/>
    <lineage>
        <taxon>Eukaryota</taxon>
        <taxon>Fungi</taxon>
        <taxon>Dikarya</taxon>
        <taxon>Ascomycota</taxon>
        <taxon>Pezizomycotina</taxon>
        <taxon>Sordariomycetes</taxon>
        <taxon>Hypocreomycetidae</taxon>
        <taxon>Hypocreales</taxon>
        <taxon>Nectriaceae</taxon>
        <taxon>Fusarium</taxon>
        <taxon>Fusarium lateritium species complex</taxon>
    </lineage>
</organism>
<dbReference type="InterPro" id="IPR027417">
    <property type="entry name" value="P-loop_NTPase"/>
</dbReference>
<feature type="repeat" description="ANK" evidence="3">
    <location>
        <begin position="774"/>
        <end position="806"/>
    </location>
</feature>
<feature type="repeat" description="ANK" evidence="3">
    <location>
        <begin position="840"/>
        <end position="873"/>
    </location>
</feature>
<dbReference type="Gene3D" id="1.25.40.20">
    <property type="entry name" value="Ankyrin repeat-containing domain"/>
    <property type="match status" value="4"/>
</dbReference>
<accession>A0A8H4TBI5</accession>
<name>A0A8H4TBI5_9HYPO</name>
<feature type="domain" description="NACHT-NTPase sigma" evidence="5">
    <location>
        <begin position="31"/>
        <end position="61"/>
    </location>
</feature>
<evidence type="ECO:0000256" key="1">
    <source>
        <dbReference type="ARBA" id="ARBA00022737"/>
    </source>
</evidence>
<evidence type="ECO:0000313" key="7">
    <source>
        <dbReference type="EMBL" id="KAF4954612.1"/>
    </source>
</evidence>
<feature type="repeat" description="ANK" evidence="3">
    <location>
        <begin position="940"/>
        <end position="972"/>
    </location>
</feature>
<keyword evidence="2 3" id="KW-0040">ANK repeat</keyword>
<dbReference type="Pfam" id="PF12796">
    <property type="entry name" value="Ank_2"/>
    <property type="match status" value="3"/>
</dbReference>
<dbReference type="OrthoDB" id="7464126at2759"/>
<feature type="repeat" description="ANK" evidence="3">
    <location>
        <begin position="725"/>
        <end position="757"/>
    </location>
</feature>
<dbReference type="Pfam" id="PF17106">
    <property type="entry name" value="NACHT_sigma"/>
    <property type="match status" value="1"/>
</dbReference>
<dbReference type="InterPro" id="IPR056884">
    <property type="entry name" value="NPHP3-like_N"/>
</dbReference>
<evidence type="ECO:0000259" key="6">
    <source>
        <dbReference type="Pfam" id="PF24883"/>
    </source>
</evidence>
<dbReference type="Proteomes" id="UP000622797">
    <property type="component" value="Unassembled WGS sequence"/>
</dbReference>
<evidence type="ECO:0000259" key="5">
    <source>
        <dbReference type="Pfam" id="PF17106"/>
    </source>
</evidence>
<dbReference type="InterPro" id="IPR031353">
    <property type="entry name" value="NACHT_sigma"/>
</dbReference>
<feature type="repeat" description="ANK" evidence="3">
    <location>
        <begin position="907"/>
        <end position="939"/>
    </location>
</feature>
<dbReference type="SUPFAM" id="SSF52540">
    <property type="entry name" value="P-loop containing nucleoside triphosphate hydrolases"/>
    <property type="match status" value="1"/>
</dbReference>
<dbReference type="SMART" id="SM00248">
    <property type="entry name" value="ANK"/>
    <property type="match status" value="10"/>
</dbReference>
<reference evidence="7" key="2">
    <citation type="submission" date="2020-05" db="EMBL/GenBank/DDBJ databases">
        <authorList>
            <person name="Kim H.-S."/>
            <person name="Proctor R.H."/>
            <person name="Brown D.W."/>
        </authorList>
    </citation>
    <scope>NUCLEOTIDE SEQUENCE</scope>
    <source>
        <strain evidence="7">NRRL 20472</strain>
    </source>
</reference>
<feature type="repeat" description="ANK" evidence="3">
    <location>
        <begin position="657"/>
        <end position="689"/>
    </location>
</feature>
<evidence type="ECO:0000313" key="8">
    <source>
        <dbReference type="Proteomes" id="UP000622797"/>
    </source>
</evidence>
<dbReference type="InterPro" id="IPR036770">
    <property type="entry name" value="Ankyrin_rpt-contain_sf"/>
</dbReference>
<dbReference type="Pfam" id="PF00023">
    <property type="entry name" value="Ank"/>
    <property type="match status" value="3"/>
</dbReference>